<dbReference type="FunFam" id="3.40.50.620:FF:000145">
    <property type="entry name" value="ATP-binding domain containing protein"/>
    <property type="match status" value="1"/>
</dbReference>
<dbReference type="CDD" id="cd06155">
    <property type="entry name" value="eu_AANH_C_1"/>
    <property type="match status" value="1"/>
</dbReference>
<dbReference type="AlphaFoldDB" id="A0A109UXK6"/>
<dbReference type="SUPFAM" id="SSF55298">
    <property type="entry name" value="YjgF-like"/>
    <property type="match status" value="2"/>
</dbReference>
<evidence type="ECO:0000256" key="5">
    <source>
        <dbReference type="ARBA" id="ARBA00048108"/>
    </source>
</evidence>
<accession>A0A109UXK6</accession>
<organism evidence="7 8">
    <name type="scientific">Eremothecium sinecaudum</name>
    <dbReference type="NCBI Taxonomy" id="45286"/>
    <lineage>
        <taxon>Eukaryota</taxon>
        <taxon>Fungi</taxon>
        <taxon>Dikarya</taxon>
        <taxon>Ascomycota</taxon>
        <taxon>Saccharomycotina</taxon>
        <taxon>Saccharomycetes</taxon>
        <taxon>Saccharomycetales</taxon>
        <taxon>Saccharomycetaceae</taxon>
        <taxon>Eremothecium</taxon>
    </lineage>
</organism>
<evidence type="ECO:0000256" key="2">
    <source>
        <dbReference type="ARBA" id="ARBA00018426"/>
    </source>
</evidence>
<evidence type="ECO:0000256" key="4">
    <source>
        <dbReference type="ARBA" id="ARBA00031552"/>
    </source>
</evidence>
<gene>
    <name evidence="7" type="ORF">AW171_hschr2528</name>
</gene>
<dbReference type="Gene3D" id="3.30.1330.40">
    <property type="entry name" value="RutC-like"/>
    <property type="match status" value="2"/>
</dbReference>
<keyword evidence="8" id="KW-1185">Reference proteome</keyword>
<dbReference type="PANTHER" id="PTHR12196">
    <property type="entry name" value="DOMAIN OF UNKNOWN FUNCTION 71 DUF71 -CONTAINING PROTEIN"/>
    <property type="match status" value="1"/>
</dbReference>
<dbReference type="GO" id="GO:0017178">
    <property type="term" value="F:diphthine-ammonia ligase activity"/>
    <property type="evidence" value="ECO:0007669"/>
    <property type="project" value="UniProtKB-EC"/>
</dbReference>
<evidence type="ECO:0000256" key="3">
    <source>
        <dbReference type="ARBA" id="ARBA00029814"/>
    </source>
</evidence>
<dbReference type="InterPro" id="IPR035959">
    <property type="entry name" value="RutC-like_sf"/>
</dbReference>
<evidence type="ECO:0000313" key="8">
    <source>
        <dbReference type="Proteomes" id="UP000243052"/>
    </source>
</evidence>
<dbReference type="GO" id="GO:0017183">
    <property type="term" value="P:protein histidyl modification to diphthamide"/>
    <property type="evidence" value="ECO:0007669"/>
    <property type="project" value="TreeGrafter"/>
</dbReference>
<dbReference type="NCBIfam" id="TIGR00290">
    <property type="entry name" value="MJ0570_dom"/>
    <property type="match status" value="1"/>
</dbReference>
<name>A0A109UXK6_9SACH</name>
<dbReference type="EMBL" id="CP014242">
    <property type="protein sequence ID" value="AMD18997.1"/>
    <property type="molecule type" value="Genomic_DNA"/>
</dbReference>
<reference evidence="7 8" key="1">
    <citation type="submission" date="2016-01" db="EMBL/GenBank/DDBJ databases">
        <title>Genome sequence of the yeast Holleya sinecauda.</title>
        <authorList>
            <person name="Dietrich F.S."/>
        </authorList>
    </citation>
    <scope>NUCLEOTIDE SEQUENCE [LARGE SCALE GENOMIC DNA]</scope>
    <source>
        <strain evidence="7 8">ATCC 58844</strain>
    </source>
</reference>
<dbReference type="InterPro" id="IPR002761">
    <property type="entry name" value="Diphthami_syn_dom"/>
</dbReference>
<dbReference type="Gene3D" id="3.90.1490.10">
    <property type="entry name" value="putative n-type atp pyrophosphatase, domain 2"/>
    <property type="match status" value="1"/>
</dbReference>
<feature type="domain" description="Diphthamide synthase" evidence="6">
    <location>
        <begin position="1"/>
        <end position="246"/>
    </location>
</feature>
<dbReference type="EC" id="6.3.1.14" evidence="1"/>
<proteinExistence type="predicted"/>
<dbReference type="STRING" id="45286.A0A109UXK6"/>
<dbReference type="RefSeq" id="XP_017985993.1">
    <property type="nucleotide sequence ID" value="XM_018130504.1"/>
</dbReference>
<sequence>MKFVALVSGGKDSCYNILHCIKNGHSLAALANLHPVNENEQELDSFMFQTVGHDIVSLYGKCTGLPLFRQPIRRNSSVNLALNYSITENDEIEDLYELLRCVKQELSDVQAVSVGAILSSYQRTRVENVCSRLGLVVLSYLWQRDQLQLMQEMCNMSKQPNDFESSKMDARLIKVAALGLNETHLLKSLPEVFPTLLNLNSRYEVHICGEGGEFETMVLDAPFFTRGRLEVLDAKKVQEGTTGVCSARITTNFVPRSLSESVNEQIIDLPVPELEVEWVEIYDLLKQGYEVHTKECHLIPKTAEGITYSENPLGTMFYINNLAPKGKGTLQEQAAQVFDFLDDLLKRKGLFKSQILSVTLLLQNMENFEEINQYYNNFFGIDKLGPLPPSRACISTRLLPVDTLFQLSLVLDLDTSISLNGDMALNASKDGLHVQSISYWCPCNIGPYSQATWNKNDNNRVSFLSGQIALIPKSMKMCTVLRNDPENNLTIGFSQAVISLRHFHTLKSTIGSPLQLFVTCYISEDYMAQIVSKTWQAYCLNLSSDNECLLTIVKVSQLPRNAKCEWSGISCRQLIITDEDDNSSEEDSDVRFRISESLISSFKPTQEMVVGSRNLKRHYVTIFSDSRDEIIATLSLGRNYQATLFYVPYDDGPFPFSTTLECIPAESVYDYKGIPRTYALQIRYLT</sequence>
<dbReference type="OrthoDB" id="686384at2759"/>
<evidence type="ECO:0000313" key="7">
    <source>
        <dbReference type="EMBL" id="AMD18997.1"/>
    </source>
</evidence>
<protein>
    <recommendedName>
        <fullName evidence="2">Diphthine--ammonia ligase</fullName>
        <ecNumber evidence="1">6.3.1.14</ecNumber>
    </recommendedName>
    <alternativeName>
        <fullName evidence="3">Diphthamide synthase</fullName>
    </alternativeName>
    <alternativeName>
        <fullName evidence="4">Diphthamide synthetase</fullName>
    </alternativeName>
</protein>
<evidence type="ECO:0000259" key="6">
    <source>
        <dbReference type="Pfam" id="PF01902"/>
    </source>
</evidence>
<dbReference type="Gene3D" id="3.40.50.620">
    <property type="entry name" value="HUPs"/>
    <property type="match status" value="1"/>
</dbReference>
<dbReference type="GeneID" id="28722198"/>
<dbReference type="Pfam" id="PF01902">
    <property type="entry name" value="Diphthami_syn_2"/>
    <property type="match status" value="1"/>
</dbReference>
<dbReference type="InterPro" id="IPR030662">
    <property type="entry name" value="DPH6/MJ0570"/>
</dbReference>
<comment type="catalytic activity">
    <reaction evidence="5">
        <text>diphthine-[translation elongation factor 2] + NH4(+) + ATP = diphthamide-[translation elongation factor 2] + AMP + diphosphate + H(+)</text>
        <dbReference type="Rhea" id="RHEA:19753"/>
        <dbReference type="Rhea" id="RHEA-COMP:10172"/>
        <dbReference type="Rhea" id="RHEA-COMP:10174"/>
        <dbReference type="ChEBI" id="CHEBI:15378"/>
        <dbReference type="ChEBI" id="CHEBI:16692"/>
        <dbReference type="ChEBI" id="CHEBI:28938"/>
        <dbReference type="ChEBI" id="CHEBI:30616"/>
        <dbReference type="ChEBI" id="CHEBI:33019"/>
        <dbReference type="ChEBI" id="CHEBI:82696"/>
        <dbReference type="ChEBI" id="CHEBI:456215"/>
        <dbReference type="EC" id="6.3.1.14"/>
    </reaction>
</comment>
<dbReference type="CDD" id="cd01994">
    <property type="entry name" value="AANH_PF0828-like"/>
    <property type="match status" value="1"/>
</dbReference>
<dbReference type="SUPFAM" id="SSF52402">
    <property type="entry name" value="Adenine nucleotide alpha hydrolases-like"/>
    <property type="match status" value="1"/>
</dbReference>
<dbReference type="CDD" id="cd06156">
    <property type="entry name" value="eu_AANH_C_2"/>
    <property type="match status" value="1"/>
</dbReference>
<dbReference type="PANTHER" id="PTHR12196:SF2">
    <property type="entry name" value="DIPHTHINE--AMMONIA LIGASE"/>
    <property type="match status" value="1"/>
</dbReference>
<dbReference type="Pfam" id="PF01042">
    <property type="entry name" value="Ribonuc_L-PSP"/>
    <property type="match status" value="1"/>
</dbReference>
<dbReference type="Proteomes" id="UP000243052">
    <property type="component" value="Chromosome ii"/>
</dbReference>
<dbReference type="InterPro" id="IPR006175">
    <property type="entry name" value="YjgF/YER057c/UK114"/>
</dbReference>
<evidence type="ECO:0000256" key="1">
    <source>
        <dbReference type="ARBA" id="ARBA00012089"/>
    </source>
</evidence>
<dbReference type="InterPro" id="IPR014729">
    <property type="entry name" value="Rossmann-like_a/b/a_fold"/>
</dbReference>